<keyword evidence="5 6" id="KW-0472">Membrane</keyword>
<dbReference type="AlphaFoldDB" id="A0A8J2U0M8"/>
<proteinExistence type="predicted"/>
<sequence>MTAVTARRLGILILPGLLVAAFCVVLLAGTYSGALDAYTLGDPGPWVRYGLPIVKVLYNLSIATCIGALALAAFVLPRTGSLRRSREQKQHGAGTPEPLWEAAMQYAASAAVVWTVAAAGTTLLMYIDIAGAQAFQAGGLSADFGFFLTGLDTGRAWLVITCIAAVAAMLCIAVRSYTGVGLTLLLAAVALVPQALTGHAAGSDNHSLAVNSIGLHLVGAVAWLGVLIPFGFLAPRIAGRADAGALLRRISALALFGFVLIASSGMINGSVRMAGPEDLLTPYGQLLLAKLVLTVVLGAIGWVHRSRIIGRVESGAGALPLFWRLLGVEALIFGAVSGLAVALSRTAPPVPQEPPEVATAARLLTGEDLPPPPSVEAVWTQWHPDVFWIAVALLASYAYIRGFLALRRRGDSWPVLRLICWLLGMAGLIYVTSGAPAVYGTVLFSGHMVQHMLLVMAVPLPMVIGAPITLLMRAVAPRRDGSRGPREWILGVVHSRFAGVLSNPIVAAVNFAGSLVVFYYSGIMWYSLDTHLGHEIMVAHFLVAGYLFAQSLIGTDPGVKRYPYPIRLLVLLITMAFHAFFGISIMSSTSLIEPNWFGNIGHGWVSAIEDQQTGGEIAWGIGELPTLLLAIGVAVQWTKSSRREAVRSDRQEDKTSDAELRAYNEMLASLSKRPQDPRR</sequence>
<keyword evidence="3 6" id="KW-0812">Transmembrane</keyword>
<dbReference type="RefSeq" id="WP_229745228.1">
    <property type="nucleotide sequence ID" value="NZ_BMFY01000017.1"/>
</dbReference>
<dbReference type="Proteomes" id="UP000616114">
    <property type="component" value="Unassembled WGS sequence"/>
</dbReference>
<comment type="caution">
    <text evidence="8">The sequence shown here is derived from an EMBL/GenBank/DDBJ whole genome shotgun (WGS) entry which is preliminary data.</text>
</comment>
<name>A0A8J2U0M8_9MICO</name>
<feature type="transmembrane region" description="Helical" evidence="6">
    <location>
        <begin position="246"/>
        <end position="267"/>
    </location>
</feature>
<dbReference type="InterPro" id="IPR008457">
    <property type="entry name" value="Cu-R_CopD_dom"/>
</dbReference>
<dbReference type="InterPro" id="IPR032694">
    <property type="entry name" value="CopC/D"/>
</dbReference>
<evidence type="ECO:0000259" key="7">
    <source>
        <dbReference type="Pfam" id="PF05425"/>
    </source>
</evidence>
<gene>
    <name evidence="8" type="ORF">GCM10011333_30950</name>
</gene>
<feature type="transmembrane region" description="Helical" evidence="6">
    <location>
        <begin position="532"/>
        <end position="554"/>
    </location>
</feature>
<reference evidence="8" key="2">
    <citation type="submission" date="2020-09" db="EMBL/GenBank/DDBJ databases">
        <authorList>
            <person name="Sun Q."/>
            <person name="Zhou Y."/>
        </authorList>
    </citation>
    <scope>NUCLEOTIDE SEQUENCE</scope>
    <source>
        <strain evidence="8">CGMCC 1.12785</strain>
    </source>
</reference>
<keyword evidence="2" id="KW-1003">Cell membrane</keyword>
<evidence type="ECO:0000313" key="9">
    <source>
        <dbReference type="Proteomes" id="UP000616114"/>
    </source>
</evidence>
<evidence type="ECO:0000256" key="3">
    <source>
        <dbReference type="ARBA" id="ARBA00022692"/>
    </source>
</evidence>
<dbReference type="GO" id="GO:0005886">
    <property type="term" value="C:plasma membrane"/>
    <property type="evidence" value="ECO:0007669"/>
    <property type="project" value="UniProtKB-SubCell"/>
</dbReference>
<feature type="transmembrane region" description="Helical" evidence="6">
    <location>
        <begin position="106"/>
        <end position="127"/>
    </location>
</feature>
<dbReference type="GO" id="GO:0006825">
    <property type="term" value="P:copper ion transport"/>
    <property type="evidence" value="ECO:0007669"/>
    <property type="project" value="InterPro"/>
</dbReference>
<keyword evidence="4 6" id="KW-1133">Transmembrane helix</keyword>
<feature type="transmembrane region" description="Helical" evidence="6">
    <location>
        <begin position="418"/>
        <end position="439"/>
    </location>
</feature>
<evidence type="ECO:0000256" key="5">
    <source>
        <dbReference type="ARBA" id="ARBA00023136"/>
    </source>
</evidence>
<feature type="transmembrane region" description="Helical" evidence="6">
    <location>
        <begin position="181"/>
        <end position="201"/>
    </location>
</feature>
<feature type="transmembrane region" description="Helical" evidence="6">
    <location>
        <begin position="287"/>
        <end position="304"/>
    </location>
</feature>
<evidence type="ECO:0000313" key="8">
    <source>
        <dbReference type="EMBL" id="GGA25810.1"/>
    </source>
</evidence>
<organism evidence="8 9">
    <name type="scientific">Sediminivirga luteola</name>
    <dbReference type="NCBI Taxonomy" id="1774748"/>
    <lineage>
        <taxon>Bacteria</taxon>
        <taxon>Bacillati</taxon>
        <taxon>Actinomycetota</taxon>
        <taxon>Actinomycetes</taxon>
        <taxon>Micrococcales</taxon>
        <taxon>Brevibacteriaceae</taxon>
        <taxon>Sediminivirga</taxon>
    </lineage>
</organism>
<keyword evidence="9" id="KW-1185">Reference proteome</keyword>
<feature type="transmembrane region" description="Helical" evidence="6">
    <location>
        <begin position="386"/>
        <end position="406"/>
    </location>
</feature>
<feature type="transmembrane region" description="Helical" evidence="6">
    <location>
        <begin position="566"/>
        <end position="586"/>
    </location>
</feature>
<feature type="transmembrane region" description="Helical" evidence="6">
    <location>
        <begin position="325"/>
        <end position="344"/>
    </location>
</feature>
<feature type="transmembrane region" description="Helical" evidence="6">
    <location>
        <begin position="617"/>
        <end position="637"/>
    </location>
</feature>
<comment type="subcellular location">
    <subcellularLocation>
        <location evidence="1">Cell membrane</location>
        <topology evidence="1">Multi-pass membrane protein</topology>
    </subcellularLocation>
</comment>
<dbReference type="PANTHER" id="PTHR34820">
    <property type="entry name" value="INNER MEMBRANE PROTEIN YEBZ"/>
    <property type="match status" value="1"/>
</dbReference>
<evidence type="ECO:0000256" key="2">
    <source>
        <dbReference type="ARBA" id="ARBA00022475"/>
    </source>
</evidence>
<feature type="transmembrane region" description="Helical" evidence="6">
    <location>
        <begin position="56"/>
        <end position="76"/>
    </location>
</feature>
<feature type="transmembrane region" description="Helical" evidence="6">
    <location>
        <begin position="213"/>
        <end position="234"/>
    </location>
</feature>
<dbReference type="EMBL" id="BMFY01000017">
    <property type="protein sequence ID" value="GGA25810.1"/>
    <property type="molecule type" value="Genomic_DNA"/>
</dbReference>
<feature type="transmembrane region" description="Helical" evidence="6">
    <location>
        <begin position="497"/>
        <end position="520"/>
    </location>
</feature>
<reference evidence="8" key="1">
    <citation type="journal article" date="2014" name="Int. J. Syst. Evol. Microbiol.">
        <title>Complete genome sequence of Corynebacterium casei LMG S-19264T (=DSM 44701T), isolated from a smear-ripened cheese.</title>
        <authorList>
            <consortium name="US DOE Joint Genome Institute (JGI-PGF)"/>
            <person name="Walter F."/>
            <person name="Albersmeier A."/>
            <person name="Kalinowski J."/>
            <person name="Ruckert C."/>
        </authorList>
    </citation>
    <scope>NUCLEOTIDE SEQUENCE</scope>
    <source>
        <strain evidence="8">CGMCC 1.12785</strain>
    </source>
</reference>
<dbReference type="Pfam" id="PF09678">
    <property type="entry name" value="Caa3_CtaG"/>
    <property type="match status" value="1"/>
</dbReference>
<accession>A0A8J2U0M8</accession>
<feature type="transmembrane region" description="Helical" evidence="6">
    <location>
        <begin position="451"/>
        <end position="476"/>
    </location>
</feature>
<evidence type="ECO:0000256" key="4">
    <source>
        <dbReference type="ARBA" id="ARBA00022989"/>
    </source>
</evidence>
<dbReference type="Pfam" id="PF05425">
    <property type="entry name" value="CopD"/>
    <property type="match status" value="1"/>
</dbReference>
<protein>
    <recommendedName>
        <fullName evidence="7">Copper resistance protein D domain-containing protein</fullName>
    </recommendedName>
</protein>
<evidence type="ECO:0000256" key="6">
    <source>
        <dbReference type="SAM" id="Phobius"/>
    </source>
</evidence>
<dbReference type="PANTHER" id="PTHR34820:SF4">
    <property type="entry name" value="INNER MEMBRANE PROTEIN YEBZ"/>
    <property type="match status" value="1"/>
</dbReference>
<dbReference type="InterPro" id="IPR019108">
    <property type="entry name" value="Caa3_assmbl_CtaG-rel"/>
</dbReference>
<evidence type="ECO:0000256" key="1">
    <source>
        <dbReference type="ARBA" id="ARBA00004651"/>
    </source>
</evidence>
<feature type="transmembrane region" description="Helical" evidence="6">
    <location>
        <begin position="156"/>
        <end position="174"/>
    </location>
</feature>
<feature type="domain" description="Copper resistance protein D" evidence="7">
    <location>
        <begin position="245"/>
        <end position="343"/>
    </location>
</feature>